<protein>
    <submittedName>
        <fullName evidence="8">Cyclin, N-terminal</fullName>
    </submittedName>
</protein>
<dbReference type="InterPro" id="IPR013763">
    <property type="entry name" value="Cyclin-like_dom"/>
</dbReference>
<dbReference type="InterPro" id="IPR006671">
    <property type="entry name" value="Cyclin_N"/>
</dbReference>
<evidence type="ECO:0000256" key="1">
    <source>
        <dbReference type="ARBA" id="ARBA00009065"/>
    </source>
</evidence>
<dbReference type="CDD" id="cd20544">
    <property type="entry name" value="CYCLIN_AtCycD-like_rpt2"/>
    <property type="match status" value="1"/>
</dbReference>
<sequence length="279" mass="31987">MELDLENPLTVADHESLFGNESDHMPSPNSISYLKSKDFLVSVRRQIISLILQLCADNFDPYHSFLAINYLDRYLCAFRLPHGKPWILHLLAVSCISLAVKMRKPKFSISDFQLKEGFIFDSQTIQRAESLILDALKWRMRSITPFSFISFFISLFILKDPPRVSALKSRAVEIILKSQSEIRLLGFKPSVISASALLSACHELFPVQFRSFEEAISSCSFVNKENVFLCFNTMQEIEREEFESKSGDCETAVNVLDQHWSFSSESEKTTERYQAKEGQ</sequence>
<keyword evidence="9" id="KW-1185">Reference proteome</keyword>
<dbReference type="InterPro" id="IPR004367">
    <property type="entry name" value="Cyclin_C-dom"/>
</dbReference>
<evidence type="ECO:0000313" key="8">
    <source>
        <dbReference type="EMBL" id="KAK6918954.1"/>
    </source>
</evidence>
<keyword evidence="3 5" id="KW-0195">Cyclin</keyword>
<dbReference type="InterPro" id="IPR036915">
    <property type="entry name" value="Cyclin-like_sf"/>
</dbReference>
<evidence type="ECO:0000256" key="5">
    <source>
        <dbReference type="RuleBase" id="RU000383"/>
    </source>
</evidence>
<dbReference type="SMART" id="SM00385">
    <property type="entry name" value="CYCLIN"/>
    <property type="match status" value="1"/>
</dbReference>
<evidence type="ECO:0000256" key="2">
    <source>
        <dbReference type="ARBA" id="ARBA00022618"/>
    </source>
</evidence>
<dbReference type="SMART" id="SM01332">
    <property type="entry name" value="Cyclin_C"/>
    <property type="match status" value="1"/>
</dbReference>
<evidence type="ECO:0000259" key="7">
    <source>
        <dbReference type="SMART" id="SM01332"/>
    </source>
</evidence>
<dbReference type="Gene3D" id="1.10.472.10">
    <property type="entry name" value="Cyclin-like"/>
    <property type="match status" value="2"/>
</dbReference>
<dbReference type="Proteomes" id="UP001370490">
    <property type="component" value="Unassembled WGS sequence"/>
</dbReference>
<dbReference type="SUPFAM" id="SSF47954">
    <property type="entry name" value="Cyclin-like"/>
    <property type="match status" value="2"/>
</dbReference>
<dbReference type="Pfam" id="PF02984">
    <property type="entry name" value="Cyclin_C"/>
    <property type="match status" value="1"/>
</dbReference>
<dbReference type="Pfam" id="PF00134">
    <property type="entry name" value="Cyclin_N"/>
    <property type="match status" value="1"/>
</dbReference>
<keyword evidence="2" id="KW-0132">Cell division</keyword>
<evidence type="ECO:0000256" key="3">
    <source>
        <dbReference type="ARBA" id="ARBA00023127"/>
    </source>
</evidence>
<name>A0AAN8UR26_9MAGN</name>
<feature type="domain" description="Cyclin-like" evidence="6">
    <location>
        <begin position="45"/>
        <end position="134"/>
    </location>
</feature>
<dbReference type="InterPro" id="IPR039361">
    <property type="entry name" value="Cyclin"/>
</dbReference>
<evidence type="ECO:0000313" key="9">
    <source>
        <dbReference type="Proteomes" id="UP001370490"/>
    </source>
</evidence>
<dbReference type="GO" id="GO:0051301">
    <property type="term" value="P:cell division"/>
    <property type="evidence" value="ECO:0007669"/>
    <property type="project" value="UniProtKB-KW"/>
</dbReference>
<evidence type="ECO:0000256" key="4">
    <source>
        <dbReference type="ARBA" id="ARBA00023306"/>
    </source>
</evidence>
<reference evidence="8 9" key="1">
    <citation type="submission" date="2023-12" db="EMBL/GenBank/DDBJ databases">
        <title>A high-quality genome assembly for Dillenia turbinata (Dilleniales).</title>
        <authorList>
            <person name="Chanderbali A."/>
        </authorList>
    </citation>
    <scope>NUCLEOTIDE SEQUENCE [LARGE SCALE GENOMIC DNA]</scope>
    <source>
        <strain evidence="8">LSX21</strain>
        <tissue evidence="8">Leaf</tissue>
    </source>
</reference>
<evidence type="ECO:0000259" key="6">
    <source>
        <dbReference type="SMART" id="SM00385"/>
    </source>
</evidence>
<dbReference type="FunFam" id="1.10.472.10:FF:000060">
    <property type="entry name" value="D6-type cyclin"/>
    <property type="match status" value="1"/>
</dbReference>
<proteinExistence type="inferred from homology"/>
<comment type="caution">
    <text evidence="8">The sequence shown here is derived from an EMBL/GenBank/DDBJ whole genome shotgun (WGS) entry which is preliminary data.</text>
</comment>
<accession>A0AAN8UR26</accession>
<comment type="similarity">
    <text evidence="1">Belongs to the cyclin family. Cyclin D subfamily.</text>
</comment>
<feature type="domain" description="Cyclin C-terminal" evidence="7">
    <location>
        <begin position="143"/>
        <end position="271"/>
    </location>
</feature>
<keyword evidence="4" id="KW-0131">Cell cycle</keyword>
<organism evidence="8 9">
    <name type="scientific">Dillenia turbinata</name>
    <dbReference type="NCBI Taxonomy" id="194707"/>
    <lineage>
        <taxon>Eukaryota</taxon>
        <taxon>Viridiplantae</taxon>
        <taxon>Streptophyta</taxon>
        <taxon>Embryophyta</taxon>
        <taxon>Tracheophyta</taxon>
        <taxon>Spermatophyta</taxon>
        <taxon>Magnoliopsida</taxon>
        <taxon>eudicotyledons</taxon>
        <taxon>Gunneridae</taxon>
        <taxon>Pentapetalae</taxon>
        <taxon>Dilleniales</taxon>
        <taxon>Dilleniaceae</taxon>
        <taxon>Dillenia</taxon>
    </lineage>
</organism>
<gene>
    <name evidence="8" type="ORF">RJ641_017376</name>
</gene>
<dbReference type="PANTHER" id="PTHR10177">
    <property type="entry name" value="CYCLINS"/>
    <property type="match status" value="1"/>
</dbReference>
<dbReference type="AlphaFoldDB" id="A0AAN8UR26"/>
<dbReference type="EMBL" id="JBAMMX010000022">
    <property type="protein sequence ID" value="KAK6918954.1"/>
    <property type="molecule type" value="Genomic_DNA"/>
</dbReference>